<dbReference type="Gene3D" id="3.30.1140.40">
    <property type="entry name" value="Tctex-1"/>
    <property type="match status" value="1"/>
</dbReference>
<dbReference type="InterPro" id="IPR005334">
    <property type="entry name" value="Tctex-1-like"/>
</dbReference>
<evidence type="ECO:0000256" key="1">
    <source>
        <dbReference type="ARBA" id="ARBA00005361"/>
    </source>
</evidence>
<comment type="caution">
    <text evidence="2">The sequence shown here is derived from an EMBL/GenBank/DDBJ whole genome shotgun (WGS) entry which is preliminary data.</text>
</comment>
<dbReference type="Proteomes" id="UP001516400">
    <property type="component" value="Unassembled WGS sequence"/>
</dbReference>
<evidence type="ECO:0008006" key="4">
    <source>
        <dbReference type="Google" id="ProtNLM"/>
    </source>
</evidence>
<organism evidence="2 3">
    <name type="scientific">Cryptolaemus montrouzieri</name>
    <dbReference type="NCBI Taxonomy" id="559131"/>
    <lineage>
        <taxon>Eukaryota</taxon>
        <taxon>Metazoa</taxon>
        <taxon>Ecdysozoa</taxon>
        <taxon>Arthropoda</taxon>
        <taxon>Hexapoda</taxon>
        <taxon>Insecta</taxon>
        <taxon>Pterygota</taxon>
        <taxon>Neoptera</taxon>
        <taxon>Endopterygota</taxon>
        <taxon>Coleoptera</taxon>
        <taxon>Polyphaga</taxon>
        <taxon>Cucujiformia</taxon>
        <taxon>Coccinelloidea</taxon>
        <taxon>Coccinellidae</taxon>
        <taxon>Scymninae</taxon>
        <taxon>Scymnini</taxon>
        <taxon>Cryptolaemus</taxon>
    </lineage>
</organism>
<gene>
    <name evidence="2" type="ORF">HHI36_011826</name>
</gene>
<dbReference type="AlphaFoldDB" id="A0ABD2ND74"/>
<dbReference type="CDD" id="cd21459">
    <property type="entry name" value="DLC-like_TCTEX1D2"/>
    <property type="match status" value="1"/>
</dbReference>
<dbReference type="EMBL" id="JABFTP020000103">
    <property type="protein sequence ID" value="KAL3276445.1"/>
    <property type="molecule type" value="Genomic_DNA"/>
</dbReference>
<evidence type="ECO:0000313" key="2">
    <source>
        <dbReference type="EMBL" id="KAL3276445.1"/>
    </source>
</evidence>
<name>A0ABD2ND74_9CUCU</name>
<accession>A0ABD2ND74</accession>
<dbReference type="PANTHER" id="PTHR21255:SF7">
    <property type="entry name" value="DYNEIN LIGHT CHAIN TCTEX-TYPE PROTEIN 2B"/>
    <property type="match status" value="1"/>
</dbReference>
<dbReference type="Pfam" id="PF03645">
    <property type="entry name" value="Tctex-1"/>
    <property type="match status" value="1"/>
</dbReference>
<proteinExistence type="inferred from homology"/>
<dbReference type="PANTHER" id="PTHR21255">
    <property type="entry name" value="T-COMPLEX-ASSOCIATED-TESTIS-EXPRESSED 1/ DYNEIN LIGHT CHAIN"/>
    <property type="match status" value="1"/>
</dbReference>
<protein>
    <recommendedName>
        <fullName evidence="4">Dynein light chain</fullName>
    </recommendedName>
</protein>
<keyword evidence="3" id="KW-1185">Reference proteome</keyword>
<evidence type="ECO:0000313" key="3">
    <source>
        <dbReference type="Proteomes" id="UP001516400"/>
    </source>
</evidence>
<comment type="similarity">
    <text evidence="1">Belongs to the dynein light chain Tctex-type family.</text>
</comment>
<reference evidence="2 3" key="1">
    <citation type="journal article" date="2021" name="BMC Biol.">
        <title>Horizontally acquired antibacterial genes associated with adaptive radiation of ladybird beetles.</title>
        <authorList>
            <person name="Li H.S."/>
            <person name="Tang X.F."/>
            <person name="Huang Y.H."/>
            <person name="Xu Z.Y."/>
            <person name="Chen M.L."/>
            <person name="Du X.Y."/>
            <person name="Qiu B.Y."/>
            <person name="Chen P.T."/>
            <person name="Zhang W."/>
            <person name="Slipinski A."/>
            <person name="Escalona H.E."/>
            <person name="Waterhouse R.M."/>
            <person name="Zwick A."/>
            <person name="Pang H."/>
        </authorList>
    </citation>
    <scope>NUCLEOTIDE SEQUENCE [LARGE SCALE GENOMIC DNA]</scope>
    <source>
        <strain evidence="2">SYSU2018</strain>
    </source>
</reference>
<sequence>MGDRDEIKVTDAISVEAIDPSKDNGTEEIEISKEQSHESVPALHSYQIKPCLLERFKASPVKEIIRTVQAEILAGKNYSPENANKWTIQIANEVNARCRDLQMRRYKHIAQVILGELKGAGVKSGVRCVWDSETDGYTSDIFMNDTIFCVTVVFALYLY</sequence>
<dbReference type="InterPro" id="IPR038586">
    <property type="entry name" value="Tctex-1-like_sf"/>
</dbReference>